<feature type="compositionally biased region" description="Basic and acidic residues" evidence="1">
    <location>
        <begin position="1"/>
        <end position="15"/>
    </location>
</feature>
<proteinExistence type="predicted"/>
<feature type="compositionally biased region" description="Basic and acidic residues" evidence="1">
    <location>
        <begin position="146"/>
        <end position="175"/>
    </location>
</feature>
<keyword evidence="2" id="KW-1133">Transmembrane helix</keyword>
<dbReference type="RefSeq" id="WP_159543904.1">
    <property type="nucleotide sequence ID" value="NZ_CP047156.1"/>
</dbReference>
<feature type="transmembrane region" description="Helical" evidence="2">
    <location>
        <begin position="364"/>
        <end position="385"/>
    </location>
</feature>
<name>A0A7L4YMX5_9ACTN</name>
<dbReference type="EMBL" id="CP047156">
    <property type="protein sequence ID" value="QHB99886.1"/>
    <property type="molecule type" value="Genomic_DNA"/>
</dbReference>
<dbReference type="KEGG" id="eke:EK0264_06035"/>
<evidence type="ECO:0008006" key="5">
    <source>
        <dbReference type="Google" id="ProtNLM"/>
    </source>
</evidence>
<organism evidence="3 4">
    <name type="scientific">Epidermidibacterium keratini</name>
    <dbReference type="NCBI Taxonomy" id="1891644"/>
    <lineage>
        <taxon>Bacteria</taxon>
        <taxon>Bacillati</taxon>
        <taxon>Actinomycetota</taxon>
        <taxon>Actinomycetes</taxon>
        <taxon>Sporichthyales</taxon>
        <taxon>Sporichthyaceae</taxon>
        <taxon>Epidermidibacterium</taxon>
    </lineage>
</organism>
<sequence length="392" mass="42403">MFGKKDRDKTPDTASRDGAGLPRGPEHDDYDSPRTGGDAPRTTAGSGVPVAGGSSAASPDDNRTLDLAGRERNGAQYRSAGVGPTAAGADRGRDLHDDERVRGLRDDDRNLRDDDRDLRDDDRRRGLGAAGVGAAGVGAAGAYAATRDRDRDGDTDRDGYAGRDEYADHDDTRALPVHRDRADDRADYVDGHRTAAYDDDQRPVAGTAVDRDGDGVADAVETDDERRKAGYRITRLGGWLLGILRILIGFQFLWAFIDKTFGLGYPTSGEDAWINGGRPTEGYLQSVVAEDSNNPFKPMFQFFLDQPRVDWVFMIGLAGIGIALILGIAMWLTAICAAVLLVLMYLASWPIQQNPFVDGHLLEAVTVLALAACNAGAYIGLGRAWKTRRAHR</sequence>
<evidence type="ECO:0000256" key="2">
    <source>
        <dbReference type="SAM" id="Phobius"/>
    </source>
</evidence>
<feature type="region of interest" description="Disordered" evidence="1">
    <location>
        <begin position="142"/>
        <end position="175"/>
    </location>
</feature>
<evidence type="ECO:0000256" key="1">
    <source>
        <dbReference type="SAM" id="MobiDB-lite"/>
    </source>
</evidence>
<dbReference type="InParanoid" id="A0A7L4YMX5"/>
<feature type="compositionally biased region" description="Low complexity" evidence="1">
    <location>
        <begin position="44"/>
        <end position="59"/>
    </location>
</feature>
<evidence type="ECO:0000313" key="3">
    <source>
        <dbReference type="EMBL" id="QHB99886.1"/>
    </source>
</evidence>
<feature type="transmembrane region" description="Helical" evidence="2">
    <location>
        <begin position="311"/>
        <end position="329"/>
    </location>
</feature>
<dbReference type="AlphaFoldDB" id="A0A7L4YMX5"/>
<evidence type="ECO:0000313" key="4">
    <source>
        <dbReference type="Proteomes" id="UP000463857"/>
    </source>
</evidence>
<accession>A0A7L4YMX5</accession>
<gene>
    <name evidence="3" type="ORF">EK0264_06035</name>
</gene>
<keyword evidence="4" id="KW-1185">Reference proteome</keyword>
<reference evidence="3 4" key="1">
    <citation type="journal article" date="2018" name="Int. J. Syst. Evol. Microbiol.">
        <title>Epidermidibacterium keratini gen. nov., sp. nov., a member of the family Sporichthyaceae, isolated from keratin epidermis.</title>
        <authorList>
            <person name="Lee D.G."/>
            <person name="Trujillo M.E."/>
            <person name="Kang S."/>
            <person name="Nam J.J."/>
            <person name="Kim Y.J."/>
        </authorList>
    </citation>
    <scope>NUCLEOTIDE SEQUENCE [LARGE SCALE GENOMIC DNA]</scope>
    <source>
        <strain evidence="3 4">EPI-7</strain>
    </source>
</reference>
<feature type="region of interest" description="Disordered" evidence="1">
    <location>
        <begin position="1"/>
        <end position="129"/>
    </location>
</feature>
<feature type="compositionally biased region" description="Basic and acidic residues" evidence="1">
    <location>
        <begin position="90"/>
        <end position="125"/>
    </location>
</feature>
<feature type="transmembrane region" description="Helical" evidence="2">
    <location>
        <begin position="236"/>
        <end position="257"/>
    </location>
</feature>
<feature type="transmembrane region" description="Helical" evidence="2">
    <location>
        <begin position="334"/>
        <end position="352"/>
    </location>
</feature>
<protein>
    <recommendedName>
        <fullName evidence="5">DoxX family membrane protein</fullName>
    </recommendedName>
</protein>
<dbReference type="OrthoDB" id="3253635at2"/>
<dbReference type="Proteomes" id="UP000463857">
    <property type="component" value="Chromosome"/>
</dbReference>
<keyword evidence="2" id="KW-0472">Membrane</keyword>
<keyword evidence="2" id="KW-0812">Transmembrane</keyword>
<feature type="compositionally biased region" description="Basic and acidic residues" evidence="1">
    <location>
        <begin position="60"/>
        <end position="73"/>
    </location>
</feature>